<feature type="region of interest" description="Disordered" evidence="1">
    <location>
        <begin position="1"/>
        <end position="57"/>
    </location>
</feature>
<protein>
    <recommendedName>
        <fullName evidence="3">Transposase Tnp1/En/Spm-like domain-containing protein</fullName>
    </recommendedName>
</protein>
<gene>
    <name evidence="2" type="ORF">CB5_LOCUS17894</name>
</gene>
<dbReference type="PANTHER" id="PTHR33144:SF52">
    <property type="match status" value="1"/>
</dbReference>
<reference evidence="2" key="1">
    <citation type="submission" date="2020-07" db="EMBL/GenBank/DDBJ databases">
        <authorList>
            <person name="Lin J."/>
        </authorList>
    </citation>
    <scope>NUCLEOTIDE SEQUENCE</scope>
</reference>
<proteinExistence type="predicted"/>
<evidence type="ECO:0000256" key="1">
    <source>
        <dbReference type="SAM" id="MobiDB-lite"/>
    </source>
</evidence>
<dbReference type="InterPro" id="IPR004252">
    <property type="entry name" value="Probable_transposase_24"/>
</dbReference>
<name>A0A6V7PVE3_ANACO</name>
<dbReference type="AlphaFoldDB" id="A0A6V7PVE3"/>
<feature type="compositionally biased region" description="Low complexity" evidence="1">
    <location>
        <begin position="40"/>
        <end position="52"/>
    </location>
</feature>
<organism evidence="2">
    <name type="scientific">Ananas comosus var. bracteatus</name>
    <name type="common">red pineapple</name>
    <dbReference type="NCBI Taxonomy" id="296719"/>
    <lineage>
        <taxon>Eukaryota</taxon>
        <taxon>Viridiplantae</taxon>
        <taxon>Streptophyta</taxon>
        <taxon>Embryophyta</taxon>
        <taxon>Tracheophyta</taxon>
        <taxon>Spermatophyta</taxon>
        <taxon>Magnoliopsida</taxon>
        <taxon>Liliopsida</taxon>
        <taxon>Poales</taxon>
        <taxon>Bromeliaceae</taxon>
        <taxon>Bromelioideae</taxon>
        <taxon>Ananas</taxon>
    </lineage>
</organism>
<dbReference type="PANTHER" id="PTHR33144">
    <property type="entry name" value="OS10G0409366 PROTEIN-RELATED"/>
    <property type="match status" value="1"/>
</dbReference>
<evidence type="ECO:0000313" key="2">
    <source>
        <dbReference type="EMBL" id="CAD1834683.1"/>
    </source>
</evidence>
<dbReference type="EMBL" id="LR862152">
    <property type="protein sequence ID" value="CAD1834683.1"/>
    <property type="molecule type" value="Genomic_DNA"/>
</dbReference>
<dbReference type="Pfam" id="PF03004">
    <property type="entry name" value="Transposase_24"/>
    <property type="match status" value="1"/>
</dbReference>
<evidence type="ECO:0008006" key="3">
    <source>
        <dbReference type="Google" id="ProtNLM"/>
    </source>
</evidence>
<accession>A0A6V7PVE3</accession>
<sequence length="428" mass="48866">MAKLKRLRKIAEDNNSQTSEDDAAHFSRFNSLQAAAKPTSSHMESSQSEFSQTQPQVQESAETEYIDAVEIIDSQGKKRKKSIMHAKDVWSLPDGERVVIVCNLLGQPVKKSGGILGGWLGIIARRPNLCPIHYPSWKVMPLMFKTKLLLLTRSKFLLPSNGNIEKWVLKSLSRKWKDFKCELKGKYMIDNYTEQEVASNVPSGFTSQQWIDLVRYWFSEKSKSYSQIGKVARAKHITPHTTGSMSFARKRDLFEKENGREPGRVEFFALTHKRKDGTYDGSSQEVLDNITKLIEKEAKTENEAFTEVIGKDRYGRVKGYGIGVTPTQLFGVHAQIKNMENGGVDPSEDMRKLQAQIQDMQIGRYEAAISSNRLKTAMRGSQTILPMATFQRREHHQSWVFAWLDSGRQRYLVYSIVYLAPYLRINIV</sequence>